<evidence type="ECO:0000313" key="3">
    <source>
        <dbReference type="Proteomes" id="UP000325313"/>
    </source>
</evidence>
<dbReference type="Proteomes" id="UP000325313">
    <property type="component" value="Unassembled WGS sequence"/>
</dbReference>
<dbReference type="EMBL" id="VDEP01000240">
    <property type="protein sequence ID" value="KAA1120895.1"/>
    <property type="molecule type" value="Genomic_DNA"/>
</dbReference>
<comment type="caution">
    <text evidence="2">The sequence shown here is derived from an EMBL/GenBank/DDBJ whole genome shotgun (WGS) entry which is preliminary data.</text>
</comment>
<accession>A0A5B0R7F4</accession>
<feature type="compositionally biased region" description="Basic and acidic residues" evidence="1">
    <location>
        <begin position="372"/>
        <end position="395"/>
    </location>
</feature>
<name>A0A5B0R7F4_PUCGR</name>
<dbReference type="AlphaFoldDB" id="A0A5B0R7F4"/>
<sequence length="446" mass="49422">MNSLKGNFFKIQDSNLWSLQNNDTSPILGHLFDLFTPAPRGDKPDAASWLIFEGRFIASYSNTKITVMCQSSSYHFVLPPRIRSLPHPLLTGDFKLIDHGTKTMAFDPDVSDNRRYLSYDKPSDLFHKPWNRAFPINLITMNTLKKLSHPMLGRTIADIFEQLEQKINPGSTYGQLFYSTSVAFTDTKTQAEKNILVKLCGYGSAITALIENHVYLVSGRFIPRNIKTTPVFHYDTNTTLDLGETTQLSQSIADKSTVIGLGVVVSKKEVLDADSSSAGKILHVILQHTDYDPLVVQFKTLYYVGGRKNLANTFGLFQIGREVLISGNIVGYSEDLYMWIINSGVTSTSELGHKSNLPSRRPGLISIEDPGESLHTEPVRESIMKPKDVPSKAELDSIADSPCANPGGSENYYATITPTSGKKRTQKQILADAKRAKKTLGSTPPL</sequence>
<organism evidence="2 3">
    <name type="scientific">Puccinia graminis f. sp. tritici</name>
    <dbReference type="NCBI Taxonomy" id="56615"/>
    <lineage>
        <taxon>Eukaryota</taxon>
        <taxon>Fungi</taxon>
        <taxon>Dikarya</taxon>
        <taxon>Basidiomycota</taxon>
        <taxon>Pucciniomycotina</taxon>
        <taxon>Pucciniomycetes</taxon>
        <taxon>Pucciniales</taxon>
        <taxon>Pucciniaceae</taxon>
        <taxon>Puccinia</taxon>
    </lineage>
</organism>
<evidence type="ECO:0000313" key="2">
    <source>
        <dbReference type="EMBL" id="KAA1120895.1"/>
    </source>
</evidence>
<gene>
    <name evidence="2" type="ORF">PGTUg99_010755</name>
</gene>
<reference evidence="2 3" key="1">
    <citation type="submission" date="2019-05" db="EMBL/GenBank/DDBJ databases">
        <title>Emergence of the Ug99 lineage of the wheat stem rust pathogen through somatic hybridization.</title>
        <authorList>
            <person name="Li F."/>
            <person name="Upadhyaya N.M."/>
            <person name="Sperschneider J."/>
            <person name="Matny O."/>
            <person name="Nguyen-Phuc H."/>
            <person name="Mago R."/>
            <person name="Raley C."/>
            <person name="Miller M.E."/>
            <person name="Silverstein K.A.T."/>
            <person name="Henningsen E."/>
            <person name="Hirsch C.D."/>
            <person name="Visser B."/>
            <person name="Pretorius Z.A."/>
            <person name="Steffenson B.J."/>
            <person name="Schwessinger B."/>
            <person name="Dodds P.N."/>
            <person name="Figueroa M."/>
        </authorList>
    </citation>
    <scope>NUCLEOTIDE SEQUENCE [LARGE SCALE GENOMIC DNA]</scope>
    <source>
        <strain evidence="2 3">Ug99</strain>
    </source>
</reference>
<proteinExistence type="predicted"/>
<feature type="region of interest" description="Disordered" evidence="1">
    <location>
        <begin position="351"/>
        <end position="446"/>
    </location>
</feature>
<protein>
    <submittedName>
        <fullName evidence="2">Uncharacterized protein</fullName>
    </submittedName>
</protein>
<evidence type="ECO:0000256" key="1">
    <source>
        <dbReference type="SAM" id="MobiDB-lite"/>
    </source>
</evidence>